<gene>
    <name evidence="1" type="ORF">BCR44DRAFT_1435296</name>
</gene>
<reference evidence="1 2" key="1">
    <citation type="submission" date="2016-07" db="EMBL/GenBank/DDBJ databases">
        <title>Pervasive Adenine N6-methylation of Active Genes in Fungi.</title>
        <authorList>
            <consortium name="DOE Joint Genome Institute"/>
            <person name="Mondo S.J."/>
            <person name="Dannebaum R.O."/>
            <person name="Kuo R.C."/>
            <person name="Labutti K."/>
            <person name="Haridas S."/>
            <person name="Kuo A."/>
            <person name="Salamov A."/>
            <person name="Ahrendt S.R."/>
            <person name="Lipzen A."/>
            <person name="Sullivan W."/>
            <person name="Andreopoulos W.B."/>
            <person name="Clum A."/>
            <person name="Lindquist E."/>
            <person name="Daum C."/>
            <person name="Ramamoorthy G.K."/>
            <person name="Gryganskyi A."/>
            <person name="Culley D."/>
            <person name="Magnuson J.K."/>
            <person name="James T.Y."/>
            <person name="O'Malley M.A."/>
            <person name="Stajich J.E."/>
            <person name="Spatafora J.W."/>
            <person name="Visel A."/>
            <person name="Grigoriev I.V."/>
        </authorList>
    </citation>
    <scope>NUCLEOTIDE SEQUENCE [LARGE SCALE GENOMIC DNA]</scope>
    <source>
        <strain evidence="1 2">PL171</strain>
    </source>
</reference>
<comment type="caution">
    <text evidence="1">The sequence shown here is derived from an EMBL/GenBank/DDBJ whole genome shotgun (WGS) entry which is preliminary data.</text>
</comment>
<keyword evidence="2" id="KW-1185">Reference proteome</keyword>
<accession>A0A1Y2HLL5</accession>
<organism evidence="1 2">
    <name type="scientific">Catenaria anguillulae PL171</name>
    <dbReference type="NCBI Taxonomy" id="765915"/>
    <lineage>
        <taxon>Eukaryota</taxon>
        <taxon>Fungi</taxon>
        <taxon>Fungi incertae sedis</taxon>
        <taxon>Blastocladiomycota</taxon>
        <taxon>Blastocladiomycetes</taxon>
        <taxon>Blastocladiales</taxon>
        <taxon>Catenariaceae</taxon>
        <taxon>Catenaria</taxon>
    </lineage>
</organism>
<evidence type="ECO:0000313" key="2">
    <source>
        <dbReference type="Proteomes" id="UP000193411"/>
    </source>
</evidence>
<dbReference type="Proteomes" id="UP000193411">
    <property type="component" value="Unassembled WGS sequence"/>
</dbReference>
<dbReference type="EMBL" id="MCFL01000025">
    <property type="protein sequence ID" value="ORZ34864.1"/>
    <property type="molecule type" value="Genomic_DNA"/>
</dbReference>
<protein>
    <submittedName>
        <fullName evidence="1">Uncharacterized protein</fullName>
    </submittedName>
</protein>
<proteinExistence type="predicted"/>
<dbReference type="AlphaFoldDB" id="A0A1Y2HLL5"/>
<sequence>MCISFPTSTQTSFLGSVLRFRALGAVSLAFRCHSWHCHSSHTMDTMDGSWSRSVPLSGDAAKEVMRPDKEAPAWSQATTTIHGVTTRCFQATATRLAPTSRLHHSPLDLNRPRPAYRRRSIDILHSHPCLLFPATIQLIIRCRADD</sequence>
<evidence type="ECO:0000313" key="1">
    <source>
        <dbReference type="EMBL" id="ORZ34864.1"/>
    </source>
</evidence>
<name>A0A1Y2HLL5_9FUNG</name>